<accession>A0A7K1YAR7</accession>
<evidence type="ECO:0000313" key="2">
    <source>
        <dbReference type="EMBL" id="MXV51672.1"/>
    </source>
</evidence>
<dbReference type="Proteomes" id="UP000466586">
    <property type="component" value="Unassembled WGS sequence"/>
</dbReference>
<protein>
    <submittedName>
        <fullName evidence="2">DUF4834 family protein</fullName>
    </submittedName>
</protein>
<evidence type="ECO:0000313" key="3">
    <source>
        <dbReference type="Proteomes" id="UP000466586"/>
    </source>
</evidence>
<reference evidence="2 3" key="1">
    <citation type="submission" date="2019-11" db="EMBL/GenBank/DDBJ databases">
        <title>Pedobacter sp. HMF7647 Genome sequencing and assembly.</title>
        <authorList>
            <person name="Kang H."/>
            <person name="Kim H."/>
            <person name="Joh K."/>
        </authorList>
    </citation>
    <scope>NUCLEOTIDE SEQUENCE [LARGE SCALE GENOMIC DNA]</scope>
    <source>
        <strain evidence="2 3">HMF7647</strain>
    </source>
</reference>
<organism evidence="2 3">
    <name type="scientific">Hufsiella arboris</name>
    <dbReference type="NCBI Taxonomy" id="2695275"/>
    <lineage>
        <taxon>Bacteria</taxon>
        <taxon>Pseudomonadati</taxon>
        <taxon>Bacteroidota</taxon>
        <taxon>Sphingobacteriia</taxon>
        <taxon>Sphingobacteriales</taxon>
        <taxon>Sphingobacteriaceae</taxon>
        <taxon>Hufsiella</taxon>
    </lineage>
</organism>
<keyword evidence="1" id="KW-1133">Transmembrane helix</keyword>
<sequence length="87" mass="10002">MGLLRFLIISICLLWAVRFIVRLVLPLVFQSLVGKAQQQASRSYQNQNSYQQHKPEGKIHIDYVPPKDKEAKAADKAGDFVEFEEIK</sequence>
<name>A0A7K1YAR7_9SPHI</name>
<dbReference type="AlphaFoldDB" id="A0A7K1YAR7"/>
<dbReference type="InterPro" id="IPR032272">
    <property type="entry name" value="DUF4834"/>
</dbReference>
<comment type="caution">
    <text evidence="2">The sequence shown here is derived from an EMBL/GenBank/DDBJ whole genome shotgun (WGS) entry which is preliminary data.</text>
</comment>
<dbReference type="Pfam" id="PF16118">
    <property type="entry name" value="DUF4834"/>
    <property type="match status" value="1"/>
</dbReference>
<proteinExistence type="predicted"/>
<keyword evidence="1" id="KW-0812">Transmembrane</keyword>
<evidence type="ECO:0000256" key="1">
    <source>
        <dbReference type="SAM" id="Phobius"/>
    </source>
</evidence>
<keyword evidence="3" id="KW-1185">Reference proteome</keyword>
<gene>
    <name evidence="2" type="ORF">GS399_11875</name>
</gene>
<feature type="transmembrane region" description="Helical" evidence="1">
    <location>
        <begin position="6"/>
        <end position="29"/>
    </location>
</feature>
<dbReference type="RefSeq" id="WP_160844855.1">
    <property type="nucleotide sequence ID" value="NZ_WVHT01000005.1"/>
</dbReference>
<dbReference type="EMBL" id="WVHT01000005">
    <property type="protein sequence ID" value="MXV51672.1"/>
    <property type="molecule type" value="Genomic_DNA"/>
</dbReference>
<keyword evidence="1" id="KW-0472">Membrane</keyword>